<organism evidence="2">
    <name type="scientific">Oryza meridionalis</name>
    <dbReference type="NCBI Taxonomy" id="40149"/>
    <lineage>
        <taxon>Eukaryota</taxon>
        <taxon>Viridiplantae</taxon>
        <taxon>Streptophyta</taxon>
        <taxon>Embryophyta</taxon>
        <taxon>Tracheophyta</taxon>
        <taxon>Spermatophyta</taxon>
        <taxon>Magnoliopsida</taxon>
        <taxon>Liliopsida</taxon>
        <taxon>Poales</taxon>
        <taxon>Poaceae</taxon>
        <taxon>BOP clade</taxon>
        <taxon>Oryzoideae</taxon>
        <taxon>Oryzeae</taxon>
        <taxon>Oryzinae</taxon>
        <taxon>Oryza</taxon>
    </lineage>
</organism>
<proteinExistence type="predicted"/>
<dbReference type="Pfam" id="PF13365">
    <property type="entry name" value="Trypsin_2"/>
    <property type="match status" value="1"/>
</dbReference>
<dbReference type="Gene3D" id="2.40.10.120">
    <property type="match status" value="1"/>
</dbReference>
<protein>
    <recommendedName>
        <fullName evidence="4">PDZ domain-containing protein</fullName>
    </recommendedName>
</protein>
<evidence type="ECO:0000256" key="1">
    <source>
        <dbReference type="SAM" id="MobiDB-lite"/>
    </source>
</evidence>
<keyword evidence="3" id="KW-1185">Reference proteome</keyword>
<dbReference type="Gene3D" id="2.30.42.10">
    <property type="match status" value="1"/>
</dbReference>
<dbReference type="PANTHER" id="PTHR47389:SF5">
    <property type="entry name" value="OS09G0436700 PROTEIN"/>
    <property type="match status" value="1"/>
</dbReference>
<dbReference type="EnsemblPlants" id="OMERI08G02840.2">
    <property type="protein sequence ID" value="OMERI08G02840.2"/>
    <property type="gene ID" value="OMERI08G02840"/>
</dbReference>
<dbReference type="PANTHER" id="PTHR47389">
    <property type="entry name" value="OS09G0436400 PROTEIN"/>
    <property type="match status" value="1"/>
</dbReference>
<dbReference type="InterPro" id="IPR009003">
    <property type="entry name" value="Peptidase_S1_PA"/>
</dbReference>
<reference evidence="2" key="1">
    <citation type="submission" date="2015-04" db="UniProtKB">
        <authorList>
            <consortium name="EnsemblPlants"/>
        </authorList>
    </citation>
    <scope>IDENTIFICATION</scope>
</reference>
<evidence type="ECO:0000313" key="3">
    <source>
        <dbReference type="Proteomes" id="UP000008021"/>
    </source>
</evidence>
<feature type="compositionally biased region" description="Gly residues" evidence="1">
    <location>
        <begin position="53"/>
        <end position="83"/>
    </location>
</feature>
<evidence type="ECO:0008006" key="4">
    <source>
        <dbReference type="Google" id="ProtNLM"/>
    </source>
</evidence>
<accession>A0A0E0EHU9</accession>
<feature type="region of interest" description="Disordered" evidence="1">
    <location>
        <begin position="187"/>
        <end position="209"/>
    </location>
</feature>
<dbReference type="InterPro" id="IPR036034">
    <property type="entry name" value="PDZ_sf"/>
</dbReference>
<sequence length="540" mass="58288">MPPKKPRSAPRRKICSSTDAATGESPVASGTWTRSRTRRMIMRLDSTVSDCAGGDGVQGGGGGGGVGGGQGGGRGGGWGGGRGTAEPEVPACSTPRKSKRIVVVSPSSGSVLKKSRKTTPQKASRTKERGTTAAAGTSLASRPVPLRYPDYPSLQPGQHTLSNKYMCAVGNWMTECSRISKLEKQAHRKDIPTLRGEPKDPRTADAVVSSEDKAMVGRVACSVVGVKSKKPAIDKCHWMTCADGELVSQCTGIVVGLDGVNKCAKILTAASLVCDFEGELHDPTLMLSVHLPNKVVTEGRLLHFNVHYGVALLEILGDFQLQVLSFGSSINYGMDVFVLARDESMSLMVRHGKISWLYYPMLWNNHCMFLSCDIPQGASGGPVIDHDGNFVAIALVNNPSPVVIPVSTIRTCIDMWLQFSRVARPILGMQLEAVELLDVSRQEELRCDYNVTGGFVVNQVNVDSTAETLGIRRGDVIVFQDTDSCTSPQLENYLLSLGWGYLQGIRLTADLKVEVHNLMDSYRESITFPLQFSDASRRVD</sequence>
<dbReference type="SUPFAM" id="SSF50494">
    <property type="entry name" value="Trypsin-like serine proteases"/>
    <property type="match status" value="1"/>
</dbReference>
<name>A0A0E0EHU9_9ORYZ</name>
<evidence type="ECO:0000313" key="2">
    <source>
        <dbReference type="EnsemblPlants" id="OMERI08G02840.2"/>
    </source>
</evidence>
<reference evidence="2" key="2">
    <citation type="submission" date="2018-05" db="EMBL/GenBank/DDBJ databases">
        <title>OmerRS3 (Oryza meridionalis Reference Sequence Version 3).</title>
        <authorList>
            <person name="Zhang J."/>
            <person name="Kudrna D."/>
            <person name="Lee S."/>
            <person name="Talag J."/>
            <person name="Welchert J."/>
            <person name="Wing R.A."/>
        </authorList>
    </citation>
    <scope>NUCLEOTIDE SEQUENCE [LARGE SCALE GENOMIC DNA]</scope>
    <source>
        <strain evidence="2">cv. OR44</strain>
    </source>
</reference>
<dbReference type="Proteomes" id="UP000008021">
    <property type="component" value="Chromosome 8"/>
</dbReference>
<dbReference type="Gramene" id="OMERI08G02840.2">
    <property type="protein sequence ID" value="OMERI08G02840.2"/>
    <property type="gene ID" value="OMERI08G02840"/>
</dbReference>
<dbReference type="AlphaFoldDB" id="A0A0E0EHU9"/>
<feature type="compositionally biased region" description="Basic residues" evidence="1">
    <location>
        <begin position="1"/>
        <end position="14"/>
    </location>
</feature>
<feature type="compositionally biased region" description="Basic and acidic residues" evidence="1">
    <location>
        <begin position="187"/>
        <end position="203"/>
    </location>
</feature>
<feature type="region of interest" description="Disordered" evidence="1">
    <location>
        <begin position="1"/>
        <end position="148"/>
    </location>
</feature>